<feature type="region of interest" description="Disordered" evidence="1">
    <location>
        <begin position="114"/>
        <end position="141"/>
    </location>
</feature>
<protein>
    <submittedName>
        <fullName evidence="2">Uncharacterized protein</fullName>
    </submittedName>
</protein>
<comment type="caution">
    <text evidence="2">The sequence shown here is derived from an EMBL/GenBank/DDBJ whole genome shotgun (WGS) entry which is preliminary data.</text>
</comment>
<evidence type="ECO:0000313" key="2">
    <source>
        <dbReference type="EMBL" id="KAJ4164585.1"/>
    </source>
</evidence>
<reference evidence="2" key="1">
    <citation type="journal article" date="2023" name="Access Microbiol">
        <title>De-novo genome assembly for Akanthomyces muscarius, a biocontrol agent of insect agricultural pests.</title>
        <authorList>
            <person name="Erdos Z."/>
            <person name="Studholme D.J."/>
            <person name="Raymond B."/>
            <person name="Sharma M."/>
        </authorList>
    </citation>
    <scope>NUCLEOTIDE SEQUENCE</scope>
    <source>
        <strain evidence="2">Ve6</strain>
    </source>
</reference>
<proteinExistence type="predicted"/>
<dbReference type="KEGG" id="amus:LMH87_006253"/>
<keyword evidence="3" id="KW-1185">Reference proteome</keyword>
<accession>A0A9W8QP72</accession>
<sequence length="163" mass="17788">MIDRLIARLDKGAHAMLLPPGIPGSLVLSSRTRDLTYRFPAQHLCRSKVRSPSNEMKVDIPSCGCYRMTGGISVHLSPTTSHHGQGHLTLLPSLPSVVLAEGLPQAIQKLWSPQNTTNPVQWDPPGPNAARQPDSGGPRWPSIHSADALEVWVPIAPRQHYYG</sequence>
<dbReference type="Proteomes" id="UP001144673">
    <property type="component" value="Chromosome 1"/>
</dbReference>
<evidence type="ECO:0000256" key="1">
    <source>
        <dbReference type="SAM" id="MobiDB-lite"/>
    </source>
</evidence>
<dbReference type="RefSeq" id="XP_056059500.1">
    <property type="nucleotide sequence ID" value="XM_056204111.1"/>
</dbReference>
<dbReference type="EMBL" id="JAJHUN010000001">
    <property type="protein sequence ID" value="KAJ4164585.1"/>
    <property type="molecule type" value="Genomic_DNA"/>
</dbReference>
<name>A0A9W8QP72_AKAMU</name>
<dbReference type="AlphaFoldDB" id="A0A9W8QP72"/>
<gene>
    <name evidence="2" type="ORF">LMH87_006253</name>
</gene>
<organism evidence="2 3">
    <name type="scientific">Akanthomyces muscarius</name>
    <name type="common">Entomopathogenic fungus</name>
    <name type="synonym">Lecanicillium muscarium</name>
    <dbReference type="NCBI Taxonomy" id="2231603"/>
    <lineage>
        <taxon>Eukaryota</taxon>
        <taxon>Fungi</taxon>
        <taxon>Dikarya</taxon>
        <taxon>Ascomycota</taxon>
        <taxon>Pezizomycotina</taxon>
        <taxon>Sordariomycetes</taxon>
        <taxon>Hypocreomycetidae</taxon>
        <taxon>Hypocreales</taxon>
        <taxon>Cordycipitaceae</taxon>
        <taxon>Akanthomyces</taxon>
    </lineage>
</organism>
<evidence type="ECO:0000313" key="3">
    <source>
        <dbReference type="Proteomes" id="UP001144673"/>
    </source>
</evidence>
<dbReference type="GeneID" id="80893412"/>